<protein>
    <submittedName>
        <fullName evidence="1">Uncharacterized protein</fullName>
    </submittedName>
</protein>
<name>A0AC60NTS5_IXOPE</name>
<evidence type="ECO:0000313" key="2">
    <source>
        <dbReference type="Proteomes" id="UP000805193"/>
    </source>
</evidence>
<reference evidence="1 2" key="1">
    <citation type="journal article" date="2020" name="Cell">
        <title>Large-Scale Comparative Analyses of Tick Genomes Elucidate Their Genetic Diversity and Vector Capacities.</title>
        <authorList>
            <consortium name="Tick Genome and Microbiome Consortium (TIGMIC)"/>
            <person name="Jia N."/>
            <person name="Wang J."/>
            <person name="Shi W."/>
            <person name="Du L."/>
            <person name="Sun Y."/>
            <person name="Zhan W."/>
            <person name="Jiang J.F."/>
            <person name="Wang Q."/>
            <person name="Zhang B."/>
            <person name="Ji P."/>
            <person name="Bell-Sakyi L."/>
            <person name="Cui X.M."/>
            <person name="Yuan T.T."/>
            <person name="Jiang B.G."/>
            <person name="Yang W.F."/>
            <person name="Lam T.T."/>
            <person name="Chang Q.C."/>
            <person name="Ding S.J."/>
            <person name="Wang X.J."/>
            <person name="Zhu J.G."/>
            <person name="Ruan X.D."/>
            <person name="Zhao L."/>
            <person name="Wei J.T."/>
            <person name="Ye R.Z."/>
            <person name="Que T.C."/>
            <person name="Du C.H."/>
            <person name="Zhou Y.H."/>
            <person name="Cheng J.X."/>
            <person name="Dai P.F."/>
            <person name="Guo W.B."/>
            <person name="Han X.H."/>
            <person name="Huang E.J."/>
            <person name="Li L.F."/>
            <person name="Wei W."/>
            <person name="Gao Y.C."/>
            <person name="Liu J.Z."/>
            <person name="Shao H.Z."/>
            <person name="Wang X."/>
            <person name="Wang C.C."/>
            <person name="Yang T.C."/>
            <person name="Huo Q.B."/>
            <person name="Li W."/>
            <person name="Chen H.Y."/>
            <person name="Chen S.E."/>
            <person name="Zhou L.G."/>
            <person name="Ni X.B."/>
            <person name="Tian J.H."/>
            <person name="Sheng Y."/>
            <person name="Liu T."/>
            <person name="Pan Y.S."/>
            <person name="Xia L.Y."/>
            <person name="Li J."/>
            <person name="Zhao F."/>
            <person name="Cao W.C."/>
        </authorList>
    </citation>
    <scope>NUCLEOTIDE SEQUENCE [LARGE SCALE GENOMIC DNA]</scope>
    <source>
        <strain evidence="1">Iper-2018</strain>
    </source>
</reference>
<evidence type="ECO:0000313" key="1">
    <source>
        <dbReference type="EMBL" id="KAG0410539.1"/>
    </source>
</evidence>
<gene>
    <name evidence="1" type="ORF">HPB47_012345</name>
</gene>
<sequence>HPKHPEALWRTFHATERPRQAEGRTGNIQLRLGLTDDEFAARGADTFFSRHASPLVPRPVKAMPDTTSITTTPFTLDELQDAIKSACRHSAPGHDGLPYEVYNNLEGEAAHCLHHPSQNGFRQHLGTEDDLDCLAKEVLHLSPYSHLVRTLVATDISRAYDNIALETASAQVLQEYEVLTTSPHP</sequence>
<comment type="caution">
    <text evidence="1">The sequence shown here is derived from an EMBL/GenBank/DDBJ whole genome shotgun (WGS) entry which is preliminary data.</text>
</comment>
<dbReference type="EMBL" id="JABSTQ010011515">
    <property type="protein sequence ID" value="KAG0410539.1"/>
    <property type="molecule type" value="Genomic_DNA"/>
</dbReference>
<organism evidence="1 2">
    <name type="scientific">Ixodes persulcatus</name>
    <name type="common">Taiga tick</name>
    <dbReference type="NCBI Taxonomy" id="34615"/>
    <lineage>
        <taxon>Eukaryota</taxon>
        <taxon>Metazoa</taxon>
        <taxon>Ecdysozoa</taxon>
        <taxon>Arthropoda</taxon>
        <taxon>Chelicerata</taxon>
        <taxon>Arachnida</taxon>
        <taxon>Acari</taxon>
        <taxon>Parasitiformes</taxon>
        <taxon>Ixodida</taxon>
        <taxon>Ixodoidea</taxon>
        <taxon>Ixodidae</taxon>
        <taxon>Ixodinae</taxon>
        <taxon>Ixodes</taxon>
    </lineage>
</organism>
<proteinExistence type="predicted"/>
<accession>A0AC60NTS5</accession>
<feature type="non-terminal residue" evidence="1">
    <location>
        <position position="1"/>
    </location>
</feature>
<dbReference type="Proteomes" id="UP000805193">
    <property type="component" value="Unassembled WGS sequence"/>
</dbReference>
<keyword evidence="2" id="KW-1185">Reference proteome</keyword>